<dbReference type="Proteomes" id="UP001153331">
    <property type="component" value="Unassembled WGS sequence"/>
</dbReference>
<sequence length="551" mass="60248">MLPPSNADAGTLVGMGMPACLAEKMALLVARSSSGASSTCQSSSPVLDSERTLRRDDSECTVEFLNSRPSPSSKSASSQFSMPETIELIEAIRAAKLRFGAAMAEWVDRARRGRLRCSETGLVEEVGRLVFLRHSVVAVNDFRVIRHLPTRAILSVQQHLVRAAANAPPRHHAPRTAVCNPHALPVGALRASARDMMDRRIVPVEPASGRGELVVIEVQQDGAHELDVRLVGCEGENPYVANIKQSQLPQLKRKFKGSDADWEAVLAHFLLQKQPDPDQAKLLEGVRIVYALKKHHLEVTWGEIVLPRDDEFEFNPFEWAQTSAQAHSRTLQELVEVKAHISSEKDTITKLNAQLDDFIKTKNEAETAMLQQFMELLNEKKRKIRDQSRLLAGAKVDKSTAIAIQSARTETPRKAGPSRPSKRKAPTRSAKAALEQDSDSDQMEIEETKIEEQNDGEDAPSPATPDRVSEAETESDEEASDSGLRGGSSQTLKSTSTIEQPAKKAASSEGPPPPRSLPFGRAGTRSKGPAKTSPAPPPAEDDDDETDDEEL</sequence>
<dbReference type="EMBL" id="JAPHNI010001558">
    <property type="protein sequence ID" value="KAJ8105309.1"/>
    <property type="molecule type" value="Genomic_DNA"/>
</dbReference>
<accession>A0ACC2HQQ8</accession>
<reference evidence="1" key="1">
    <citation type="submission" date="2022-11" db="EMBL/GenBank/DDBJ databases">
        <title>Genome Sequence of Boeremia exigua.</title>
        <authorList>
            <person name="Buettner E."/>
        </authorList>
    </citation>
    <scope>NUCLEOTIDE SEQUENCE</scope>
    <source>
        <strain evidence="1">CU02</strain>
    </source>
</reference>
<evidence type="ECO:0000313" key="2">
    <source>
        <dbReference type="Proteomes" id="UP001153331"/>
    </source>
</evidence>
<comment type="caution">
    <text evidence="1">The sequence shown here is derived from an EMBL/GenBank/DDBJ whole genome shotgun (WGS) entry which is preliminary data.</text>
</comment>
<proteinExistence type="predicted"/>
<evidence type="ECO:0000313" key="1">
    <source>
        <dbReference type="EMBL" id="KAJ8105309.1"/>
    </source>
</evidence>
<gene>
    <name evidence="1" type="ORF">OPT61_g10256</name>
</gene>
<name>A0ACC2HQQ8_9PLEO</name>
<keyword evidence="2" id="KW-1185">Reference proteome</keyword>
<protein>
    <submittedName>
        <fullName evidence="1">Uncharacterized protein</fullName>
    </submittedName>
</protein>
<organism evidence="1 2">
    <name type="scientific">Boeremia exigua</name>
    <dbReference type="NCBI Taxonomy" id="749465"/>
    <lineage>
        <taxon>Eukaryota</taxon>
        <taxon>Fungi</taxon>
        <taxon>Dikarya</taxon>
        <taxon>Ascomycota</taxon>
        <taxon>Pezizomycotina</taxon>
        <taxon>Dothideomycetes</taxon>
        <taxon>Pleosporomycetidae</taxon>
        <taxon>Pleosporales</taxon>
        <taxon>Pleosporineae</taxon>
        <taxon>Didymellaceae</taxon>
        <taxon>Boeremia</taxon>
    </lineage>
</organism>